<name>A0A5B7GN56_PORTR</name>
<comment type="caution">
    <text evidence="1">The sequence shown here is derived from an EMBL/GenBank/DDBJ whole genome shotgun (WGS) entry which is preliminary data.</text>
</comment>
<sequence>MLRLRNEQKRNFNTRLEVLEKTVALLVQ</sequence>
<gene>
    <name evidence="1" type="ORF">E2C01_052684</name>
</gene>
<dbReference type="AlphaFoldDB" id="A0A5B7GN56"/>
<reference evidence="1 2" key="1">
    <citation type="submission" date="2019-05" db="EMBL/GenBank/DDBJ databases">
        <title>Another draft genome of Portunus trituberculatus and its Hox gene families provides insights of decapod evolution.</title>
        <authorList>
            <person name="Jeong J.-H."/>
            <person name="Song I."/>
            <person name="Kim S."/>
            <person name="Choi T."/>
            <person name="Kim D."/>
            <person name="Ryu S."/>
            <person name="Kim W."/>
        </authorList>
    </citation>
    <scope>NUCLEOTIDE SEQUENCE [LARGE SCALE GENOMIC DNA]</scope>
    <source>
        <tissue evidence="1">Muscle</tissue>
    </source>
</reference>
<dbReference type="EMBL" id="VSRR010015895">
    <property type="protein sequence ID" value="MPC58677.1"/>
    <property type="molecule type" value="Genomic_DNA"/>
</dbReference>
<accession>A0A5B7GN56</accession>
<organism evidence="1 2">
    <name type="scientific">Portunus trituberculatus</name>
    <name type="common">Swimming crab</name>
    <name type="synonym">Neptunus trituberculatus</name>
    <dbReference type="NCBI Taxonomy" id="210409"/>
    <lineage>
        <taxon>Eukaryota</taxon>
        <taxon>Metazoa</taxon>
        <taxon>Ecdysozoa</taxon>
        <taxon>Arthropoda</taxon>
        <taxon>Crustacea</taxon>
        <taxon>Multicrustacea</taxon>
        <taxon>Malacostraca</taxon>
        <taxon>Eumalacostraca</taxon>
        <taxon>Eucarida</taxon>
        <taxon>Decapoda</taxon>
        <taxon>Pleocyemata</taxon>
        <taxon>Brachyura</taxon>
        <taxon>Eubrachyura</taxon>
        <taxon>Portunoidea</taxon>
        <taxon>Portunidae</taxon>
        <taxon>Portuninae</taxon>
        <taxon>Portunus</taxon>
    </lineage>
</organism>
<keyword evidence="2" id="KW-1185">Reference proteome</keyword>
<proteinExistence type="predicted"/>
<dbReference type="Proteomes" id="UP000324222">
    <property type="component" value="Unassembled WGS sequence"/>
</dbReference>
<protein>
    <submittedName>
        <fullName evidence="1">Uncharacterized protein</fullName>
    </submittedName>
</protein>
<evidence type="ECO:0000313" key="2">
    <source>
        <dbReference type="Proteomes" id="UP000324222"/>
    </source>
</evidence>
<evidence type="ECO:0000313" key="1">
    <source>
        <dbReference type="EMBL" id="MPC58677.1"/>
    </source>
</evidence>